<dbReference type="InterPro" id="IPR003958">
    <property type="entry name" value="CBFA_NFYB_domain"/>
</dbReference>
<dbReference type="GO" id="GO:0008623">
    <property type="term" value="C:CHRAC"/>
    <property type="evidence" value="ECO:0007669"/>
    <property type="project" value="TreeGrafter"/>
</dbReference>
<dbReference type="GO" id="GO:0003677">
    <property type="term" value="F:DNA binding"/>
    <property type="evidence" value="ECO:0007669"/>
    <property type="project" value="UniProtKB-KW"/>
</dbReference>
<keyword evidence="5" id="KW-0007">Acetylation</keyword>
<dbReference type="GO" id="GO:0006261">
    <property type="term" value="P:DNA-templated DNA replication"/>
    <property type="evidence" value="ECO:0007669"/>
    <property type="project" value="TreeGrafter"/>
</dbReference>
<evidence type="ECO:0000256" key="5">
    <source>
        <dbReference type="ARBA" id="ARBA00022990"/>
    </source>
</evidence>
<evidence type="ECO:0000256" key="3">
    <source>
        <dbReference type="ARBA" id="ARBA00022679"/>
    </source>
</evidence>
<dbReference type="EMBL" id="CAJPVJ010000032">
    <property type="protein sequence ID" value="CAG2159061.1"/>
    <property type="molecule type" value="Genomic_DNA"/>
</dbReference>
<dbReference type="GO" id="GO:0006338">
    <property type="term" value="P:chromatin remodeling"/>
    <property type="evidence" value="ECO:0007669"/>
    <property type="project" value="TreeGrafter"/>
</dbReference>
<keyword evidence="2" id="KW-0597">Phosphoprotein</keyword>
<keyword evidence="4" id="KW-0548">Nucleotidyltransferase</keyword>
<feature type="domain" description="Transcription factor CBF/NF-Y/archaeal histone" evidence="13">
    <location>
        <begin position="44"/>
        <end position="89"/>
    </location>
</feature>
<evidence type="ECO:0000256" key="10">
    <source>
        <dbReference type="ARBA" id="ARBA00062516"/>
    </source>
</evidence>
<evidence type="ECO:0000256" key="9">
    <source>
        <dbReference type="ARBA" id="ARBA00059032"/>
    </source>
</evidence>
<keyword evidence="6" id="KW-0175">Coiled coil</keyword>
<dbReference type="EMBL" id="OC914857">
    <property type="protein sequence ID" value="CAD7636901.1"/>
    <property type="molecule type" value="Genomic_DNA"/>
</dbReference>
<name>A0A7R9LAV2_9ACAR</name>
<evidence type="ECO:0000259" key="13">
    <source>
        <dbReference type="Pfam" id="PF00808"/>
    </source>
</evidence>
<protein>
    <recommendedName>
        <fullName evidence="11">Chromatin accessibility complex protein 1</fullName>
    </recommendedName>
    <alternativeName>
        <fullName evidence="12">DNA polymerase epsilon subunit p15</fullName>
    </alternativeName>
</protein>
<dbReference type="Gene3D" id="1.10.20.10">
    <property type="entry name" value="Histone, subunit A"/>
    <property type="match status" value="1"/>
</dbReference>
<evidence type="ECO:0000256" key="11">
    <source>
        <dbReference type="ARBA" id="ARBA00071805"/>
    </source>
</evidence>
<dbReference type="Pfam" id="PF00808">
    <property type="entry name" value="CBFD_NFYB_HMF"/>
    <property type="match status" value="1"/>
</dbReference>
<proteinExistence type="predicted"/>
<comment type="subunit">
    <text evidence="10">Heterodimer with POLE3; binds to DNA. Component of the CHRAC ISWI chromatin remodeling complex at least composed of SMARCA5/SNF2H, BAZ1A/ACF1, CHRAC1 and POLE3; the complex preferentially binds DNA through the CHRAC1-POLE3 heterodimer and possesses ATP-dependent nucleosome-remodeling activity. Within the complex, the heterodimer with POLE3 interacts with SMARCA5/SNF2H; the interaction is direct and enhances nucleosome sliding activity by the SMARCA5/SNF2H and BAZ1A/ACF1 interaction. Within the complex, the heterodimer with POLE3 interacts with BAZ1A/ACF1; the interactions are direct.</text>
</comment>
<evidence type="ECO:0000256" key="7">
    <source>
        <dbReference type="ARBA" id="ARBA00023125"/>
    </source>
</evidence>
<organism evidence="14">
    <name type="scientific">Oppiella nova</name>
    <dbReference type="NCBI Taxonomy" id="334625"/>
    <lineage>
        <taxon>Eukaryota</taxon>
        <taxon>Metazoa</taxon>
        <taxon>Ecdysozoa</taxon>
        <taxon>Arthropoda</taxon>
        <taxon>Chelicerata</taxon>
        <taxon>Arachnida</taxon>
        <taxon>Acari</taxon>
        <taxon>Acariformes</taxon>
        <taxon>Sarcoptiformes</taxon>
        <taxon>Oribatida</taxon>
        <taxon>Brachypylina</taxon>
        <taxon>Oppioidea</taxon>
        <taxon>Oppiidae</taxon>
        <taxon>Oppiella</taxon>
    </lineage>
</organism>
<evidence type="ECO:0000256" key="1">
    <source>
        <dbReference type="ARBA" id="ARBA00004123"/>
    </source>
</evidence>
<keyword evidence="15" id="KW-1185">Reference proteome</keyword>
<keyword evidence="3" id="KW-0808">Transferase</keyword>
<dbReference type="GO" id="GO:0016779">
    <property type="term" value="F:nucleotidyltransferase activity"/>
    <property type="evidence" value="ECO:0007669"/>
    <property type="project" value="UniProtKB-KW"/>
</dbReference>
<comment type="subcellular location">
    <subcellularLocation>
        <location evidence="1">Nucleus</location>
    </subcellularLocation>
</comment>
<evidence type="ECO:0000256" key="4">
    <source>
        <dbReference type="ARBA" id="ARBA00022695"/>
    </source>
</evidence>
<dbReference type="AlphaFoldDB" id="A0A7R9LAV2"/>
<dbReference type="OrthoDB" id="1291358at2759"/>
<dbReference type="InterPro" id="IPR050568">
    <property type="entry name" value="Transcr_DNA_Rep_Reg"/>
</dbReference>
<evidence type="ECO:0000256" key="2">
    <source>
        <dbReference type="ARBA" id="ARBA00022553"/>
    </source>
</evidence>
<comment type="function">
    <text evidence="9">Forms a complex with DNA polymerase epsilon subunit POLE3 and binds naked DNA, which is then incorporated into chromatin, aided by the nucleosome remodeling activity of ISWI/SNF2H and ACF1. Does not enhance nucleosome sliding activity of the ACF-5 ISWI chromatin remodeling complex.</text>
</comment>
<gene>
    <name evidence="14" type="ORF">ONB1V03_LOCUS493</name>
</gene>
<keyword evidence="7" id="KW-0238">DNA-binding</keyword>
<evidence type="ECO:0000256" key="6">
    <source>
        <dbReference type="ARBA" id="ARBA00023054"/>
    </source>
</evidence>
<dbReference type="PANTHER" id="PTHR10252">
    <property type="entry name" value="HISTONE-LIKE TRANSCRIPTION FACTOR CCAAT-RELATED"/>
    <property type="match status" value="1"/>
</dbReference>
<dbReference type="InterPro" id="IPR009072">
    <property type="entry name" value="Histone-fold"/>
</dbReference>
<reference evidence="14" key="1">
    <citation type="submission" date="2020-11" db="EMBL/GenBank/DDBJ databases">
        <authorList>
            <person name="Tran Van P."/>
        </authorList>
    </citation>
    <scope>NUCLEOTIDE SEQUENCE</scope>
</reference>
<dbReference type="Proteomes" id="UP000728032">
    <property type="component" value="Unassembled WGS sequence"/>
</dbReference>
<accession>A0A7R9LAV2</accession>
<sequence>MCMCRAYYFSARPTVVHYSQVNTILLKTEMEERSSAHKRKACALPLTRVKTIMRSSPDVSSISPEAIALTAHSAKLFISQLVGDSLDESHSGDQLEYKDLAHVVATHKRMAFLQDILPQKMTVRDFDRLVTEYEKQHKSVGRDHKH</sequence>
<evidence type="ECO:0000313" key="14">
    <source>
        <dbReference type="EMBL" id="CAD7636901.1"/>
    </source>
</evidence>
<evidence type="ECO:0000256" key="8">
    <source>
        <dbReference type="ARBA" id="ARBA00023242"/>
    </source>
</evidence>
<dbReference type="SUPFAM" id="SSF47113">
    <property type="entry name" value="Histone-fold"/>
    <property type="match status" value="1"/>
</dbReference>
<evidence type="ECO:0000313" key="15">
    <source>
        <dbReference type="Proteomes" id="UP000728032"/>
    </source>
</evidence>
<keyword evidence="8" id="KW-0539">Nucleus</keyword>
<dbReference type="PANTHER" id="PTHR10252:SF54">
    <property type="entry name" value="CHROMATIN ACCESSIBILITY COMPLEX PROTEIN 1"/>
    <property type="match status" value="1"/>
</dbReference>
<evidence type="ECO:0000256" key="12">
    <source>
        <dbReference type="ARBA" id="ARBA00083235"/>
    </source>
</evidence>
<dbReference type="GO" id="GO:0046982">
    <property type="term" value="F:protein heterodimerization activity"/>
    <property type="evidence" value="ECO:0007669"/>
    <property type="project" value="InterPro"/>
</dbReference>
<dbReference type="FunFam" id="1.10.20.10:FF:000048">
    <property type="entry name" value="Chromatin accessibility complex subunit 1"/>
    <property type="match status" value="1"/>
</dbReference>
<dbReference type="CDD" id="cd22924">
    <property type="entry name" value="HFD_CHRAC1-like"/>
    <property type="match status" value="1"/>
</dbReference>